<feature type="binding site" evidence="8">
    <location>
        <begin position="178"/>
        <end position="179"/>
    </location>
    <ligand>
        <name>ATP</name>
        <dbReference type="ChEBI" id="CHEBI:30616"/>
    </ligand>
</feature>
<feature type="binding site" evidence="8">
    <location>
        <position position="140"/>
    </location>
    <ligand>
        <name>substrate</name>
    </ligand>
</feature>
<feature type="binding site" evidence="8">
    <location>
        <position position="158"/>
    </location>
    <ligand>
        <name>substrate</name>
    </ligand>
</feature>
<evidence type="ECO:0000256" key="8">
    <source>
        <dbReference type="HAMAP-Rule" id="MF_00456"/>
    </source>
</evidence>
<sequence>MAGTGKLRRIVVKVGTTTLTRENGSVNFRNMDLLARILSDIKGMGYEIILVSSGAIGIGAAKLGLKERPSELRYKQAVAAVGQCEMMHLYDKFFGEYGQTVSQILLTEEDVAETHHRENLINTFQALLDMGIIPIVNENDSVSFAEIESGHNKVFGDNDTLSAIVAVLCKADLLILISDIDGLYDKDPRIHPDACRIPVVESITEEIRSLAGGAGSCWGTGGMCTKLSAAEIVMARGIDMVIADGGEMEKLYPLLRGEPVGTVFQGAKS</sequence>
<gene>
    <name evidence="8" type="primary">proB</name>
    <name evidence="10" type="ORF">SAMN02745168_1574</name>
</gene>
<dbReference type="PROSITE" id="PS00902">
    <property type="entry name" value="GLUTAMATE_5_KINASE"/>
    <property type="match status" value="1"/>
</dbReference>
<organism evidence="10 11">
    <name type="scientific">Papillibacter cinnamivorans DSM 12816</name>
    <dbReference type="NCBI Taxonomy" id="1122930"/>
    <lineage>
        <taxon>Bacteria</taxon>
        <taxon>Bacillati</taxon>
        <taxon>Bacillota</taxon>
        <taxon>Clostridia</taxon>
        <taxon>Eubacteriales</taxon>
        <taxon>Oscillospiraceae</taxon>
        <taxon>Papillibacter</taxon>
    </lineage>
</organism>
<keyword evidence="6 8" id="KW-0418">Kinase</keyword>
<evidence type="ECO:0000256" key="6">
    <source>
        <dbReference type="ARBA" id="ARBA00022777"/>
    </source>
</evidence>
<dbReference type="CDD" id="cd04242">
    <property type="entry name" value="AAK_G5K_ProB"/>
    <property type="match status" value="1"/>
</dbReference>
<name>A0A1W2A7R9_9FIRM</name>
<keyword evidence="4 8" id="KW-0808">Transferase</keyword>
<reference evidence="10 11" key="1">
    <citation type="submission" date="2017-04" db="EMBL/GenBank/DDBJ databases">
        <authorList>
            <person name="Afonso C.L."/>
            <person name="Miller P.J."/>
            <person name="Scott M.A."/>
            <person name="Spackman E."/>
            <person name="Goraichik I."/>
            <person name="Dimitrov K.M."/>
            <person name="Suarez D.L."/>
            <person name="Swayne D.E."/>
        </authorList>
    </citation>
    <scope>NUCLEOTIDE SEQUENCE [LARGE SCALE GENOMIC DNA]</scope>
    <source>
        <strain evidence="10 11">DSM 12816</strain>
    </source>
</reference>
<dbReference type="RefSeq" id="WP_084234206.1">
    <property type="nucleotide sequence ID" value="NZ_FWXW01000003.1"/>
</dbReference>
<comment type="function">
    <text evidence="8">Catalyzes the transfer of a phosphate group to glutamate to form L-glutamate 5-phosphate.</text>
</comment>
<keyword evidence="7 8" id="KW-0067">ATP-binding</keyword>
<dbReference type="InterPro" id="IPR001057">
    <property type="entry name" value="Glu/AcGlu_kinase"/>
</dbReference>
<dbReference type="GO" id="GO:0004349">
    <property type="term" value="F:glutamate 5-kinase activity"/>
    <property type="evidence" value="ECO:0007669"/>
    <property type="project" value="UniProtKB-UniRule"/>
</dbReference>
<dbReference type="UniPathway" id="UPA00098">
    <property type="reaction ID" value="UER00359"/>
</dbReference>
<feature type="domain" description="Aspartate/glutamate/uridylate kinase" evidence="9">
    <location>
        <begin position="9"/>
        <end position="244"/>
    </location>
</feature>
<comment type="catalytic activity">
    <reaction evidence="8">
        <text>L-glutamate + ATP = L-glutamyl 5-phosphate + ADP</text>
        <dbReference type="Rhea" id="RHEA:14877"/>
        <dbReference type="ChEBI" id="CHEBI:29985"/>
        <dbReference type="ChEBI" id="CHEBI:30616"/>
        <dbReference type="ChEBI" id="CHEBI:58274"/>
        <dbReference type="ChEBI" id="CHEBI:456216"/>
        <dbReference type="EC" id="2.7.2.11"/>
    </reaction>
</comment>
<proteinExistence type="inferred from homology"/>
<dbReference type="Gene3D" id="3.40.1160.10">
    <property type="entry name" value="Acetylglutamate kinase-like"/>
    <property type="match status" value="1"/>
</dbReference>
<dbReference type="EMBL" id="FWXW01000003">
    <property type="protein sequence ID" value="SMC56318.1"/>
    <property type="molecule type" value="Genomic_DNA"/>
</dbReference>
<dbReference type="InterPro" id="IPR041739">
    <property type="entry name" value="G5K_ProB"/>
</dbReference>
<dbReference type="InterPro" id="IPR011529">
    <property type="entry name" value="Glu_5kinase"/>
</dbReference>
<dbReference type="Proteomes" id="UP000192790">
    <property type="component" value="Unassembled WGS sequence"/>
</dbReference>
<dbReference type="HAMAP" id="MF_00456">
    <property type="entry name" value="ProB"/>
    <property type="match status" value="1"/>
</dbReference>
<evidence type="ECO:0000256" key="3">
    <source>
        <dbReference type="ARBA" id="ARBA00022650"/>
    </source>
</evidence>
<dbReference type="InterPro" id="IPR036393">
    <property type="entry name" value="AceGlu_kinase-like_sf"/>
</dbReference>
<evidence type="ECO:0000313" key="11">
    <source>
        <dbReference type="Proteomes" id="UP000192790"/>
    </source>
</evidence>
<evidence type="ECO:0000256" key="5">
    <source>
        <dbReference type="ARBA" id="ARBA00022741"/>
    </source>
</evidence>
<keyword evidence="5 8" id="KW-0547">Nucleotide-binding</keyword>
<comment type="pathway">
    <text evidence="8">Amino-acid biosynthesis; L-proline biosynthesis; L-glutamate 5-semialdehyde from L-glutamate: step 1/2.</text>
</comment>
<feature type="binding site" evidence="8">
    <location>
        <begin position="220"/>
        <end position="226"/>
    </location>
    <ligand>
        <name>ATP</name>
        <dbReference type="ChEBI" id="CHEBI:30616"/>
    </ligand>
</feature>
<protein>
    <recommendedName>
        <fullName evidence="8">Glutamate 5-kinase</fullName>
        <ecNumber evidence="8">2.7.2.11</ecNumber>
    </recommendedName>
    <alternativeName>
        <fullName evidence="8">Gamma-glutamyl kinase</fullName>
        <shortName evidence="8">GK</shortName>
    </alternativeName>
</protein>
<evidence type="ECO:0000313" key="10">
    <source>
        <dbReference type="EMBL" id="SMC56318.1"/>
    </source>
</evidence>
<comment type="subcellular location">
    <subcellularLocation>
        <location evidence="8">Cytoplasm</location>
    </subcellularLocation>
</comment>
<evidence type="ECO:0000256" key="1">
    <source>
        <dbReference type="ARBA" id="ARBA00022490"/>
    </source>
</evidence>
<dbReference type="PIRSF" id="PIRSF000729">
    <property type="entry name" value="GK"/>
    <property type="match status" value="1"/>
</dbReference>
<dbReference type="AlphaFoldDB" id="A0A1W2A7R9"/>
<dbReference type="STRING" id="1122930.SAMN02745168_1574"/>
<dbReference type="GO" id="GO:0005524">
    <property type="term" value="F:ATP binding"/>
    <property type="evidence" value="ECO:0007669"/>
    <property type="project" value="UniProtKB-KW"/>
</dbReference>
<dbReference type="InterPro" id="IPR001048">
    <property type="entry name" value="Asp/Glu/Uridylate_kinase"/>
</dbReference>
<feature type="binding site" evidence="8">
    <location>
        <position position="53"/>
    </location>
    <ligand>
        <name>substrate</name>
    </ligand>
</feature>
<dbReference type="PANTHER" id="PTHR43654:SF1">
    <property type="entry name" value="ISOPENTENYL PHOSPHATE KINASE"/>
    <property type="match status" value="1"/>
</dbReference>
<dbReference type="PRINTS" id="PR00474">
    <property type="entry name" value="GLU5KINASE"/>
</dbReference>
<dbReference type="FunFam" id="3.40.1160.10:FF:000018">
    <property type="entry name" value="Glutamate 5-kinase"/>
    <property type="match status" value="1"/>
</dbReference>
<keyword evidence="3 8" id="KW-0641">Proline biosynthesis</keyword>
<dbReference type="InterPro" id="IPR019797">
    <property type="entry name" value="Glutamate_5-kinase_CS"/>
</dbReference>
<dbReference type="Pfam" id="PF00696">
    <property type="entry name" value="AA_kinase"/>
    <property type="match status" value="1"/>
</dbReference>
<keyword evidence="11" id="KW-1185">Reference proteome</keyword>
<dbReference type="InterPro" id="IPR005715">
    <property type="entry name" value="Glu_5kinase/COase_Synthase"/>
</dbReference>
<evidence type="ECO:0000256" key="7">
    <source>
        <dbReference type="ARBA" id="ARBA00022840"/>
    </source>
</evidence>
<keyword evidence="1 8" id="KW-0963">Cytoplasm</keyword>
<evidence type="ECO:0000259" key="9">
    <source>
        <dbReference type="Pfam" id="PF00696"/>
    </source>
</evidence>
<dbReference type="EC" id="2.7.2.11" evidence="8"/>
<comment type="similarity">
    <text evidence="8">Belongs to the glutamate 5-kinase family.</text>
</comment>
<dbReference type="SUPFAM" id="SSF53633">
    <property type="entry name" value="Carbamate kinase-like"/>
    <property type="match status" value="1"/>
</dbReference>
<dbReference type="GO" id="GO:0055129">
    <property type="term" value="P:L-proline biosynthetic process"/>
    <property type="evidence" value="ECO:0007669"/>
    <property type="project" value="UniProtKB-UniRule"/>
</dbReference>
<dbReference type="NCBIfam" id="TIGR01027">
    <property type="entry name" value="proB"/>
    <property type="match status" value="1"/>
</dbReference>
<dbReference type="OrthoDB" id="9804434at2"/>
<dbReference type="PANTHER" id="PTHR43654">
    <property type="entry name" value="GLUTAMATE 5-KINASE"/>
    <property type="match status" value="1"/>
</dbReference>
<keyword evidence="2 8" id="KW-0028">Amino-acid biosynthesis</keyword>
<accession>A0A1W2A7R9</accession>
<feature type="binding site" evidence="8">
    <location>
        <position position="13"/>
    </location>
    <ligand>
        <name>ATP</name>
        <dbReference type="ChEBI" id="CHEBI:30616"/>
    </ligand>
</feature>
<dbReference type="GO" id="GO:0005829">
    <property type="term" value="C:cytosol"/>
    <property type="evidence" value="ECO:0007669"/>
    <property type="project" value="TreeGrafter"/>
</dbReference>
<evidence type="ECO:0000256" key="4">
    <source>
        <dbReference type="ARBA" id="ARBA00022679"/>
    </source>
</evidence>
<evidence type="ECO:0000256" key="2">
    <source>
        <dbReference type="ARBA" id="ARBA00022605"/>
    </source>
</evidence>